<proteinExistence type="predicted"/>
<accession>D0ABC8</accession>
<evidence type="ECO:0000313" key="1">
    <source>
        <dbReference type="EMBL" id="CBG76251.1"/>
    </source>
</evidence>
<gene>
    <name evidence="1" type="primary">OO_Ba0005L10-OO_Ba0081K17.2</name>
</gene>
<protein>
    <submittedName>
        <fullName evidence="1">OO_Ba0005L10-OO_Ba0081K17.2 protein</fullName>
    </submittedName>
</protein>
<reference evidence="1" key="1">
    <citation type="journal article" date="2009" name="J. Genet. Genomics">
        <title>Analysis of collinear regions of Oryza AA and CC genomes.</title>
        <authorList>
            <person name="Feng Q."/>
            <person name="Huang T."/>
            <person name="Zhao Q."/>
            <person name="Zhu J."/>
            <person name="Lin Z."/>
            <person name="Han B."/>
        </authorList>
    </citation>
    <scope>NUCLEOTIDE SEQUENCE</scope>
</reference>
<dbReference type="EMBL" id="FP565615">
    <property type="protein sequence ID" value="CBG76251.1"/>
    <property type="molecule type" value="Genomic_DNA"/>
</dbReference>
<reference evidence="1" key="2">
    <citation type="submission" date="2009-09" db="EMBL/GenBank/DDBJ databases">
        <authorList>
            <person name="Han"/>
            <person name="B"/>
            <person name="Feng"/>
            <person name="Q"/>
            <person name="Huang"/>
            <person name="T"/>
            <person name="Zhao"/>
            <person name="Q"/>
            <person name="Zhu"/>
            <person name="J J.and.Lin."/>
            <person name="Z X."/>
        </authorList>
    </citation>
    <scope>NUCLEOTIDE SEQUENCE</scope>
</reference>
<sequence length="82" mass="8548">MPLRFLCAPGPFVPPVPIAPRVMGKQDAAAVEQVDAAGVIVLPAQEIDDAVAMEQVVKQVDAAAIVMLVQDINAGTVEVKLT</sequence>
<name>D0ABC8_9ORYZ</name>
<organism evidence="1">
    <name type="scientific">Oryza officinalis</name>
    <dbReference type="NCBI Taxonomy" id="4535"/>
    <lineage>
        <taxon>Eukaryota</taxon>
        <taxon>Viridiplantae</taxon>
        <taxon>Streptophyta</taxon>
        <taxon>Embryophyta</taxon>
        <taxon>Tracheophyta</taxon>
        <taxon>Spermatophyta</taxon>
        <taxon>Magnoliopsida</taxon>
        <taxon>Liliopsida</taxon>
        <taxon>Poales</taxon>
        <taxon>Poaceae</taxon>
        <taxon>BOP clade</taxon>
        <taxon>Oryzoideae</taxon>
        <taxon>Oryzeae</taxon>
        <taxon>Oryzinae</taxon>
        <taxon>Oryza</taxon>
    </lineage>
</organism>
<dbReference type="AlphaFoldDB" id="D0ABC8"/>